<dbReference type="OrthoDB" id="3934656at2759"/>
<dbReference type="EMBL" id="LFZO01000106">
    <property type="protein sequence ID" value="KXT13723.1"/>
    <property type="molecule type" value="Genomic_DNA"/>
</dbReference>
<sequence length="379" mass="42127">MSAATRLPAVAGALTVTGGVIAFFSHPTVQAFVTEKFGANAGSKMLKILAGAIALVNLKNLPGLWHGILDKRRHTDSSSQFRVLRGIIYQIYFQKRAIPPKYAFAPMITESYNTLYDTDYNLHKSNSTYFADLDVARAHYVGAIIRTGLARLNAGDQQGLPRSNIEAKGKYVVALGAVSCFFQRQIEPLQSFEVYTRILSWDRKWLYIVSHIVKKGAIKPDSYVLQPWKNKSKRTDAQKKEDEDVSKHIFASSIARYVFKKGRLTINPEIVLERSRLLPTRLEGIGYPPRAEGNASNAATPFAPATPAVNGEAYGTDISSELDSKLAGVKSAEGDDWTWDHMERERLRGLELASHFDALNGLHDELRAGEVLGKYGDYF</sequence>
<dbReference type="SUPFAM" id="SSF54637">
    <property type="entry name" value="Thioesterase/thiol ester dehydrase-isomerase"/>
    <property type="match status" value="1"/>
</dbReference>
<accession>A0A139IG75</accession>
<evidence type="ECO:0008006" key="4">
    <source>
        <dbReference type="Google" id="ProtNLM"/>
    </source>
</evidence>
<dbReference type="AlphaFoldDB" id="A0A139IG75"/>
<name>A0A139IG75_9PEZI</name>
<dbReference type="InterPro" id="IPR029069">
    <property type="entry name" value="HotDog_dom_sf"/>
</dbReference>
<dbReference type="Pfam" id="PF13279">
    <property type="entry name" value="4HBT_2"/>
    <property type="match status" value="1"/>
</dbReference>
<evidence type="ECO:0000256" key="1">
    <source>
        <dbReference type="ARBA" id="ARBA00038476"/>
    </source>
</evidence>
<dbReference type="PANTHER" id="PTHR12475:SF4">
    <property type="entry name" value="PROTEIN THEM6"/>
    <property type="match status" value="1"/>
</dbReference>
<organism evidence="2 3">
    <name type="scientific">Pseudocercospora musae</name>
    <dbReference type="NCBI Taxonomy" id="113226"/>
    <lineage>
        <taxon>Eukaryota</taxon>
        <taxon>Fungi</taxon>
        <taxon>Dikarya</taxon>
        <taxon>Ascomycota</taxon>
        <taxon>Pezizomycotina</taxon>
        <taxon>Dothideomycetes</taxon>
        <taxon>Dothideomycetidae</taxon>
        <taxon>Mycosphaerellales</taxon>
        <taxon>Mycosphaerellaceae</taxon>
        <taxon>Pseudocercospora</taxon>
    </lineage>
</organism>
<reference evidence="2 3" key="1">
    <citation type="submission" date="2015-07" db="EMBL/GenBank/DDBJ databases">
        <title>Comparative genomics of the Sigatoka disease complex on banana suggests a link between parallel evolutionary changes in Pseudocercospora fijiensis and Pseudocercospora eumusae and increased virulence on the banana host.</title>
        <authorList>
            <person name="Chang T.-C."/>
            <person name="Salvucci A."/>
            <person name="Crous P.W."/>
            <person name="Stergiopoulos I."/>
        </authorList>
    </citation>
    <scope>NUCLEOTIDE SEQUENCE [LARGE SCALE GENOMIC DNA]</scope>
    <source>
        <strain evidence="2 3">CBS 116634</strain>
    </source>
</reference>
<dbReference type="Proteomes" id="UP000073492">
    <property type="component" value="Unassembled WGS sequence"/>
</dbReference>
<protein>
    <recommendedName>
        <fullName evidence="4">Thioesterase domain-containing protein</fullName>
    </recommendedName>
</protein>
<dbReference type="InterPro" id="IPR051490">
    <property type="entry name" value="THEM6_lcsJ_thioesterase"/>
</dbReference>
<comment type="caution">
    <text evidence="2">The sequence shown here is derived from an EMBL/GenBank/DDBJ whole genome shotgun (WGS) entry which is preliminary data.</text>
</comment>
<proteinExistence type="inferred from homology"/>
<evidence type="ECO:0000313" key="2">
    <source>
        <dbReference type="EMBL" id="KXT13723.1"/>
    </source>
</evidence>
<evidence type="ECO:0000313" key="3">
    <source>
        <dbReference type="Proteomes" id="UP000073492"/>
    </source>
</evidence>
<dbReference type="CDD" id="cd00586">
    <property type="entry name" value="4HBT"/>
    <property type="match status" value="1"/>
</dbReference>
<gene>
    <name evidence="2" type="ORF">AC579_10058</name>
</gene>
<dbReference type="PANTHER" id="PTHR12475">
    <property type="match status" value="1"/>
</dbReference>
<keyword evidence="3" id="KW-1185">Reference proteome</keyword>
<comment type="similarity">
    <text evidence="1">Belongs to the lcsJ thioesterase family.</text>
</comment>